<protein>
    <recommendedName>
        <fullName evidence="3">PD-(D/E)XK endonuclease-like domain-containing protein</fullName>
    </recommendedName>
</protein>
<evidence type="ECO:0008006" key="3">
    <source>
        <dbReference type="Google" id="ProtNLM"/>
    </source>
</evidence>
<dbReference type="EMBL" id="JYPD01000019">
    <property type="protein sequence ID" value="KXK09283.1"/>
    <property type="molecule type" value="Genomic_DNA"/>
</dbReference>
<organism evidence="1 2">
    <name type="scientific">candidate division WS6 bacterium OLB21</name>
    <dbReference type="NCBI Taxonomy" id="1617427"/>
    <lineage>
        <taxon>Bacteria</taxon>
        <taxon>Candidatus Dojkabacteria</taxon>
    </lineage>
</organism>
<sequence>MVRAIQISKLNDFIFCPYSLYLHAIFESFDKSLYQDTPQLLGTIAHEAVDTKKVFLEKEHT</sequence>
<evidence type="ECO:0000313" key="1">
    <source>
        <dbReference type="EMBL" id="KXK09283.1"/>
    </source>
</evidence>
<evidence type="ECO:0000313" key="2">
    <source>
        <dbReference type="Proteomes" id="UP000070449"/>
    </source>
</evidence>
<comment type="caution">
    <text evidence="1">The sequence shown here is derived from an EMBL/GenBank/DDBJ whole genome shotgun (WGS) entry which is preliminary data.</text>
</comment>
<name>A0A136KJ45_9BACT</name>
<reference evidence="1 2" key="1">
    <citation type="submission" date="2015-02" db="EMBL/GenBank/DDBJ databases">
        <title>Improved understanding of the partial-nitritation anammox process through 23 genomes representing the majority of the microbial community.</title>
        <authorList>
            <person name="Speth D.R."/>
            <person name="In T Zandt M."/>
            <person name="Guerrero Cruz S."/>
            <person name="Jetten M.S."/>
            <person name="Dutilh B.E."/>
        </authorList>
    </citation>
    <scope>NUCLEOTIDE SEQUENCE [LARGE SCALE GENOMIC DNA]</scope>
    <source>
        <strain evidence="1">OLB21</strain>
    </source>
</reference>
<dbReference type="Proteomes" id="UP000070449">
    <property type="component" value="Unassembled WGS sequence"/>
</dbReference>
<dbReference type="AlphaFoldDB" id="A0A136KJ45"/>
<proteinExistence type="predicted"/>
<gene>
    <name evidence="1" type="ORF">UZ20_WS6002000589</name>
</gene>
<accession>A0A136KJ45</accession>